<evidence type="ECO:0000256" key="3">
    <source>
        <dbReference type="ARBA" id="ARBA00010882"/>
    </source>
</evidence>
<dbReference type="SUPFAM" id="SSF54909">
    <property type="entry name" value="Dimeric alpha+beta barrel"/>
    <property type="match status" value="1"/>
</dbReference>
<dbReference type="GO" id="GO:0042952">
    <property type="term" value="P:beta-ketoadipate pathway"/>
    <property type="evidence" value="ECO:0007669"/>
    <property type="project" value="UniProtKB-UniRule"/>
</dbReference>
<comment type="caution">
    <text evidence="11">The sequence shown here is derived from an EMBL/GenBank/DDBJ whole genome shotgun (WGS) entry which is preliminary data.</text>
</comment>
<dbReference type="GO" id="GO:0016159">
    <property type="term" value="F:muconolactone delta-isomerase activity"/>
    <property type="evidence" value="ECO:0007669"/>
    <property type="project" value="UniProtKB-UniRule"/>
</dbReference>
<name>A0A4Q5IV79_9ACTN</name>
<protein>
    <recommendedName>
        <fullName evidence="5 8">Muconolactone Delta-isomerase</fullName>
        <shortName evidence="9">MIase</shortName>
        <ecNumber evidence="5 8">5.3.3.4</ecNumber>
    </recommendedName>
</protein>
<dbReference type="InterPro" id="IPR003464">
    <property type="entry name" value="Muconolactone_d_Isoase"/>
</dbReference>
<dbReference type="UniPathway" id="UPA00157">
    <property type="reaction ID" value="UER00260"/>
</dbReference>
<proteinExistence type="inferred from homology"/>
<comment type="catalytic activity">
    <reaction evidence="1 9">
        <text>(S)-muconolactone = (4,5-dihydro-5-oxofuran-2-yl)-acetate</text>
        <dbReference type="Rhea" id="RHEA:12348"/>
        <dbReference type="ChEBI" id="CHEBI:58425"/>
        <dbReference type="ChEBI" id="CHEBI:58736"/>
        <dbReference type="EC" id="5.3.3.4"/>
    </reaction>
</comment>
<evidence type="ECO:0000256" key="5">
    <source>
        <dbReference type="ARBA" id="ARBA00012070"/>
    </source>
</evidence>
<comment type="similarity">
    <text evidence="3 9">Belongs to the muconolactone Delta-isomerase family.</text>
</comment>
<dbReference type="InterPro" id="IPR026029">
    <property type="entry name" value="MLI_dom"/>
</dbReference>
<accession>A0A4Q5IV79</accession>
<evidence type="ECO:0000313" key="12">
    <source>
        <dbReference type="Proteomes" id="UP000291189"/>
    </source>
</evidence>
<evidence type="ECO:0000256" key="8">
    <source>
        <dbReference type="NCBIfam" id="TIGR03221"/>
    </source>
</evidence>
<sequence length="97" mass="11099">MLFHARMDVRIPHDLDPEVRADTVAREKAYSQELQRAGKWPHLWRIVGEYSNISIFDVESTDELHDLISGLPLFPYMDIKVTPLATHPSDVRATDGV</sequence>
<keyword evidence="7 9" id="KW-0413">Isomerase</keyword>
<gene>
    <name evidence="11" type="primary">catC</name>
    <name evidence="11" type="ORF">ETU37_18840</name>
</gene>
<keyword evidence="12" id="KW-1185">Reference proteome</keyword>
<feature type="domain" description="Muconolactone isomerase" evidence="10">
    <location>
        <begin position="1"/>
        <end position="90"/>
    </location>
</feature>
<dbReference type="InterPro" id="IPR011008">
    <property type="entry name" value="Dimeric_a/b-barrel"/>
</dbReference>
<dbReference type="AlphaFoldDB" id="A0A4Q5IV79"/>
<evidence type="ECO:0000256" key="9">
    <source>
        <dbReference type="PIRNR" id="PIRNR001486"/>
    </source>
</evidence>
<comment type="pathway">
    <text evidence="2 9">Aromatic compound metabolism; beta-ketoadipate pathway; 5-oxo-4,5-dihydro-2-furylacetate from catechol: step 3/3.</text>
</comment>
<dbReference type="EMBL" id="SDPU01000034">
    <property type="protein sequence ID" value="RYU09897.1"/>
    <property type="molecule type" value="Genomic_DNA"/>
</dbReference>
<dbReference type="OrthoDB" id="2889526at2"/>
<dbReference type="EC" id="5.3.3.4" evidence="5 8"/>
<evidence type="ECO:0000313" key="11">
    <source>
        <dbReference type="EMBL" id="RYU09897.1"/>
    </source>
</evidence>
<evidence type="ECO:0000256" key="2">
    <source>
        <dbReference type="ARBA" id="ARBA00005193"/>
    </source>
</evidence>
<evidence type="ECO:0000256" key="6">
    <source>
        <dbReference type="ARBA" id="ARBA00022797"/>
    </source>
</evidence>
<evidence type="ECO:0000256" key="4">
    <source>
        <dbReference type="ARBA" id="ARBA00011365"/>
    </source>
</evidence>
<dbReference type="Gene3D" id="3.30.70.1060">
    <property type="entry name" value="Dimeric alpha+beta barrel"/>
    <property type="match status" value="1"/>
</dbReference>
<organism evidence="11 12">
    <name type="scientific">Nocardioides iriomotensis</name>
    <dbReference type="NCBI Taxonomy" id="715784"/>
    <lineage>
        <taxon>Bacteria</taxon>
        <taxon>Bacillati</taxon>
        <taxon>Actinomycetota</taxon>
        <taxon>Actinomycetes</taxon>
        <taxon>Propionibacteriales</taxon>
        <taxon>Nocardioidaceae</taxon>
        <taxon>Nocardioides</taxon>
    </lineage>
</organism>
<reference evidence="11 12" key="1">
    <citation type="submission" date="2019-01" db="EMBL/GenBank/DDBJ databases">
        <title>Nocardioides guangzhouensis sp. nov., an actinobacterium isolated from soil.</title>
        <authorList>
            <person name="Fu Y."/>
            <person name="Cai Y."/>
            <person name="Lin Z."/>
            <person name="Chen P."/>
        </authorList>
    </citation>
    <scope>NUCLEOTIDE SEQUENCE [LARGE SCALE GENOMIC DNA]</scope>
    <source>
        <strain evidence="11 12">NBRC 105384</strain>
    </source>
</reference>
<keyword evidence="6 9" id="KW-0058">Aromatic hydrocarbons catabolism</keyword>
<evidence type="ECO:0000256" key="7">
    <source>
        <dbReference type="ARBA" id="ARBA00023235"/>
    </source>
</evidence>
<dbReference type="Proteomes" id="UP000291189">
    <property type="component" value="Unassembled WGS sequence"/>
</dbReference>
<dbReference type="Pfam" id="PF02426">
    <property type="entry name" value="MIase"/>
    <property type="match status" value="1"/>
</dbReference>
<dbReference type="NCBIfam" id="TIGR03221">
    <property type="entry name" value="muco_delta"/>
    <property type="match status" value="1"/>
</dbReference>
<evidence type="ECO:0000256" key="1">
    <source>
        <dbReference type="ARBA" id="ARBA00001739"/>
    </source>
</evidence>
<comment type="subunit">
    <text evidence="4">Homodecamer.</text>
</comment>
<dbReference type="RefSeq" id="WP_129988894.1">
    <property type="nucleotide sequence ID" value="NZ_SDPU01000034.1"/>
</dbReference>
<dbReference type="PIRSF" id="PIRSF001486">
    <property type="entry name" value="CatC"/>
    <property type="match status" value="1"/>
</dbReference>
<evidence type="ECO:0000259" key="10">
    <source>
        <dbReference type="Pfam" id="PF02426"/>
    </source>
</evidence>